<proteinExistence type="predicted"/>
<dbReference type="PANTHER" id="PTHR43228">
    <property type="entry name" value="TWO-COMPONENT RESPONSE REGULATOR"/>
    <property type="match status" value="1"/>
</dbReference>
<accession>A0AAE3MCJ0</accession>
<dbReference type="EMBL" id="JAPDPI010000008">
    <property type="protein sequence ID" value="MCW3805114.1"/>
    <property type="molecule type" value="Genomic_DNA"/>
</dbReference>
<dbReference type="RefSeq" id="WP_301198362.1">
    <property type="nucleotide sequence ID" value="NZ_JAPDPI010000008.1"/>
</dbReference>
<evidence type="ECO:0000259" key="2">
    <source>
        <dbReference type="PROSITE" id="PS50110"/>
    </source>
</evidence>
<gene>
    <name evidence="3" type="ORF">OM074_05715</name>
</gene>
<reference evidence="3" key="1">
    <citation type="submission" date="2022-10" db="EMBL/GenBank/DDBJ databases">
        <authorList>
            <person name="Yu W.X."/>
        </authorList>
    </citation>
    <scope>NUCLEOTIDE SEQUENCE</scope>
    <source>
        <strain evidence="3">D04</strain>
    </source>
</reference>
<evidence type="ECO:0000256" key="1">
    <source>
        <dbReference type="PROSITE-ProRule" id="PRU00169"/>
    </source>
</evidence>
<dbReference type="InterPro" id="IPR011006">
    <property type="entry name" value="CheY-like_superfamily"/>
</dbReference>
<comment type="caution">
    <text evidence="3">The sequence shown here is derived from an EMBL/GenBank/DDBJ whole genome shotgun (WGS) entry which is preliminary data.</text>
</comment>
<dbReference type="Pfam" id="PF00072">
    <property type="entry name" value="Response_reg"/>
    <property type="match status" value="1"/>
</dbReference>
<dbReference type="CDD" id="cd17535">
    <property type="entry name" value="REC_NarL-like"/>
    <property type="match status" value="1"/>
</dbReference>
<dbReference type="Proteomes" id="UP001207408">
    <property type="component" value="Unassembled WGS sequence"/>
</dbReference>
<dbReference type="AlphaFoldDB" id="A0AAE3MCJ0"/>
<dbReference type="Gene3D" id="3.40.50.2300">
    <property type="match status" value="1"/>
</dbReference>
<name>A0AAE3MCJ0_9BACT</name>
<feature type="modified residue" description="4-aspartylphosphate" evidence="1">
    <location>
        <position position="58"/>
    </location>
</feature>
<sequence length="127" mass="14462">MMKDNLKIAIVDDNKIFRAGLRFFIETNTNWEISCEASSGNEFIEKRCMNIPNIVFMDINMPGLDGLQTASHYISKYPHHNIKVIAITMHCSQLLLQSLKEHGFMDCVLKKDVYTELIPTVEKAIAG</sequence>
<evidence type="ECO:0000313" key="3">
    <source>
        <dbReference type="EMBL" id="MCW3805114.1"/>
    </source>
</evidence>
<keyword evidence="4" id="KW-1185">Reference proteome</keyword>
<dbReference type="InterPro" id="IPR001789">
    <property type="entry name" value="Sig_transdc_resp-reg_receiver"/>
</dbReference>
<dbReference type="InterPro" id="IPR058245">
    <property type="entry name" value="NreC/VraR/RcsB-like_REC"/>
</dbReference>
<dbReference type="PROSITE" id="PS50110">
    <property type="entry name" value="RESPONSE_REGULATORY"/>
    <property type="match status" value="1"/>
</dbReference>
<dbReference type="InterPro" id="IPR052048">
    <property type="entry name" value="ST_Response_Regulator"/>
</dbReference>
<organism evidence="3 4">
    <name type="scientific">Plebeiibacterium marinum</name>
    <dbReference type="NCBI Taxonomy" id="2992111"/>
    <lineage>
        <taxon>Bacteria</taxon>
        <taxon>Pseudomonadati</taxon>
        <taxon>Bacteroidota</taxon>
        <taxon>Bacteroidia</taxon>
        <taxon>Marinilabiliales</taxon>
        <taxon>Marinilabiliaceae</taxon>
        <taxon>Plebeiibacterium</taxon>
    </lineage>
</organism>
<evidence type="ECO:0000313" key="4">
    <source>
        <dbReference type="Proteomes" id="UP001207408"/>
    </source>
</evidence>
<dbReference type="SUPFAM" id="SSF52172">
    <property type="entry name" value="CheY-like"/>
    <property type="match status" value="1"/>
</dbReference>
<dbReference type="PANTHER" id="PTHR43228:SF1">
    <property type="entry name" value="TWO-COMPONENT RESPONSE REGULATOR ARR22"/>
    <property type="match status" value="1"/>
</dbReference>
<feature type="domain" description="Response regulatory" evidence="2">
    <location>
        <begin position="7"/>
        <end position="125"/>
    </location>
</feature>
<keyword evidence="1" id="KW-0597">Phosphoprotein</keyword>
<dbReference type="GO" id="GO:0000160">
    <property type="term" value="P:phosphorelay signal transduction system"/>
    <property type="evidence" value="ECO:0007669"/>
    <property type="project" value="InterPro"/>
</dbReference>
<dbReference type="SMART" id="SM00448">
    <property type="entry name" value="REC"/>
    <property type="match status" value="1"/>
</dbReference>
<protein>
    <submittedName>
        <fullName evidence="3">Response regulator transcription factor</fullName>
    </submittedName>
</protein>